<dbReference type="AlphaFoldDB" id="A0A075B3B3"/>
<evidence type="ECO:0000256" key="5">
    <source>
        <dbReference type="SAM" id="MobiDB-lite"/>
    </source>
</evidence>
<dbReference type="InterPro" id="IPR023673">
    <property type="entry name" value="Ribosomal_uL1_CS"/>
</dbReference>
<keyword evidence="4" id="KW-0687">Ribonucleoprotein</keyword>
<feature type="region of interest" description="Disordered" evidence="5">
    <location>
        <begin position="1"/>
        <end position="24"/>
    </location>
</feature>
<accession>A0A075B3B3</accession>
<feature type="compositionally biased region" description="Basic and acidic residues" evidence="5">
    <location>
        <begin position="299"/>
        <end position="308"/>
    </location>
</feature>
<dbReference type="FunFam" id="3.40.50.790:FF:000002">
    <property type="entry name" value="Ribosomal protein"/>
    <property type="match status" value="1"/>
</dbReference>
<dbReference type="GO" id="GO:0003723">
    <property type="term" value="F:RNA binding"/>
    <property type="evidence" value="ECO:0007669"/>
    <property type="project" value="TreeGrafter"/>
</dbReference>
<dbReference type="InterPro" id="IPR028364">
    <property type="entry name" value="Ribosomal_uL1/biogenesis"/>
</dbReference>
<dbReference type="InterPro" id="IPR016095">
    <property type="entry name" value="Ribosomal_uL1_3-a/b-sand"/>
</dbReference>
<dbReference type="InterPro" id="IPR023674">
    <property type="entry name" value="Ribosomal_uL1-like"/>
</dbReference>
<feature type="region of interest" description="Disordered" evidence="5">
    <location>
        <begin position="60"/>
        <end position="326"/>
    </location>
</feature>
<comment type="similarity">
    <text evidence="1">Belongs to the universal ribosomal protein uL1 family.</text>
</comment>
<comment type="similarity">
    <text evidence="2">Belongs to the CWC26 family.</text>
</comment>
<dbReference type="PROSITE" id="PS01199">
    <property type="entry name" value="RIBOSOMAL_L1"/>
    <property type="match status" value="1"/>
</dbReference>
<organism evidence="6 7">
    <name type="scientific">Rozella allomycis (strain CSF55)</name>
    <dbReference type="NCBI Taxonomy" id="988480"/>
    <lineage>
        <taxon>Eukaryota</taxon>
        <taxon>Fungi</taxon>
        <taxon>Fungi incertae sedis</taxon>
        <taxon>Cryptomycota</taxon>
        <taxon>Cryptomycota incertae sedis</taxon>
        <taxon>Rozella</taxon>
    </lineage>
</organism>
<dbReference type="Proteomes" id="UP000030755">
    <property type="component" value="Unassembled WGS sequence"/>
</dbReference>
<protein>
    <submittedName>
        <fullName evidence="6">Bud13 domain-containing protein</fullName>
    </submittedName>
</protein>
<feature type="compositionally biased region" description="Polar residues" evidence="5">
    <location>
        <begin position="82"/>
        <end position="92"/>
    </location>
</feature>
<dbReference type="PANTHER" id="PTHR31809">
    <property type="entry name" value="BUD13 HOMOLOG"/>
    <property type="match status" value="1"/>
</dbReference>
<dbReference type="Gene3D" id="3.40.50.790">
    <property type="match status" value="1"/>
</dbReference>
<dbReference type="FunFam" id="3.30.190.20:FF:000009">
    <property type="entry name" value="Ribosomal protein L10a"/>
    <property type="match status" value="1"/>
</dbReference>
<dbReference type="SUPFAM" id="SSF56808">
    <property type="entry name" value="Ribosomal protein L1"/>
    <property type="match status" value="1"/>
</dbReference>
<dbReference type="PANTHER" id="PTHR31809:SF0">
    <property type="entry name" value="BUD13 HOMOLOG"/>
    <property type="match status" value="1"/>
</dbReference>
<dbReference type="GO" id="GO:0070274">
    <property type="term" value="C:RES complex"/>
    <property type="evidence" value="ECO:0007669"/>
    <property type="project" value="TreeGrafter"/>
</dbReference>
<keyword evidence="7" id="KW-1185">Reference proteome</keyword>
<keyword evidence="3" id="KW-0689">Ribosomal protein</keyword>
<dbReference type="EMBL" id="KE560848">
    <property type="protein sequence ID" value="EPZ35298.1"/>
    <property type="molecule type" value="Genomic_DNA"/>
</dbReference>
<evidence type="ECO:0000313" key="7">
    <source>
        <dbReference type="Proteomes" id="UP000030755"/>
    </source>
</evidence>
<feature type="compositionally biased region" description="Basic and acidic residues" evidence="5">
    <location>
        <begin position="94"/>
        <end position="110"/>
    </location>
</feature>
<evidence type="ECO:0000256" key="3">
    <source>
        <dbReference type="ARBA" id="ARBA00022980"/>
    </source>
</evidence>
<dbReference type="GO" id="GO:0005684">
    <property type="term" value="C:U2-type spliceosomal complex"/>
    <property type="evidence" value="ECO:0007669"/>
    <property type="project" value="TreeGrafter"/>
</dbReference>
<dbReference type="OrthoDB" id="2449818at2759"/>
<dbReference type="HOGENOM" id="CLU_395445_0_0_1"/>
<evidence type="ECO:0000313" key="6">
    <source>
        <dbReference type="EMBL" id="EPZ35298.1"/>
    </source>
</evidence>
<evidence type="ECO:0000256" key="2">
    <source>
        <dbReference type="ARBA" id="ARBA00011069"/>
    </source>
</evidence>
<gene>
    <name evidence="6" type="ORF">O9G_000694</name>
</gene>
<dbReference type="FunFam" id="3.30.190.20:FF:000006">
    <property type="entry name" value="Ribosomal protein"/>
    <property type="match status" value="1"/>
</dbReference>
<dbReference type="Pfam" id="PF00687">
    <property type="entry name" value="Ribosomal_L1"/>
    <property type="match status" value="1"/>
</dbReference>
<dbReference type="STRING" id="988480.A0A075B3B3"/>
<name>A0A075B3B3_ROZAC</name>
<dbReference type="InterPro" id="IPR018609">
    <property type="entry name" value="Bud13"/>
</dbReference>
<evidence type="ECO:0000256" key="1">
    <source>
        <dbReference type="ARBA" id="ARBA00010531"/>
    </source>
</evidence>
<feature type="compositionally biased region" description="Basic and acidic residues" evidence="5">
    <location>
        <begin position="135"/>
        <end position="148"/>
    </location>
</feature>
<dbReference type="Gene3D" id="3.30.190.20">
    <property type="match status" value="1"/>
</dbReference>
<dbReference type="InterPro" id="IPR051112">
    <property type="entry name" value="CWC26_splicing_factor"/>
</dbReference>
<dbReference type="CDD" id="cd00403">
    <property type="entry name" value="Ribosomal_L1"/>
    <property type="match status" value="1"/>
</dbReference>
<dbReference type="Pfam" id="PF09736">
    <property type="entry name" value="Bud13"/>
    <property type="match status" value="1"/>
</dbReference>
<evidence type="ECO:0000256" key="4">
    <source>
        <dbReference type="ARBA" id="ARBA00023274"/>
    </source>
</evidence>
<dbReference type="GO" id="GO:0000398">
    <property type="term" value="P:mRNA splicing, via spliceosome"/>
    <property type="evidence" value="ECO:0007669"/>
    <property type="project" value="TreeGrafter"/>
</dbReference>
<dbReference type="GO" id="GO:0005840">
    <property type="term" value="C:ribosome"/>
    <property type="evidence" value="ECO:0007669"/>
    <property type="project" value="UniProtKB-KW"/>
</dbReference>
<proteinExistence type="inferred from homology"/>
<reference evidence="6 7" key="1">
    <citation type="journal article" date="2013" name="Curr. Biol.">
        <title>Shared signatures of parasitism and phylogenomics unite Cryptomycota and microsporidia.</title>
        <authorList>
            <person name="James T.Y."/>
            <person name="Pelin A."/>
            <person name="Bonen L."/>
            <person name="Ahrendt S."/>
            <person name="Sain D."/>
            <person name="Corradi N."/>
            <person name="Stajich J.E."/>
        </authorList>
    </citation>
    <scope>NUCLEOTIDE SEQUENCE [LARGE SCALE GENOMIC DNA]</scope>
    <source>
        <strain evidence="6 7">CSF55</strain>
    </source>
</reference>
<feature type="compositionally biased region" description="Polar residues" evidence="5">
    <location>
        <begin position="309"/>
        <end position="324"/>
    </location>
</feature>
<sequence length="697" mass="81064">MSSLQDYLQKNYKQSKKKKNSSKNVKIIDNDADFISENQTESHDDGELVSIAMQRAELSVDNTAKFKPAFTSSNLKKWDNLNDLTIDSNTYKSPWEKEQMAPRQSRHDSDNDISPPRRNRHDSDNDMSPPRRNRHDSDNPRRNRHDSVNDISPPRRNRHDSDNDMSPQRRTRHDSDNDMSPPRRNRHDSDNDMSPQRRTRHDSDNDMSPPRRNRHDSDNDMSPQRRTRHDSDNDMSPPRRNRHDSDNDMSPQRRTRHDSDNDMSPPRRNRHDSDNDMSPQRRTRHDSDNDMSPPRRTRHDSDNGESKHNASSSLKKYNSETANTIVRDHTGKKIDVADSRSKADIADERHDKVKLISYGMKQLQEKRDKIDLLEKMKSAKFSRYADDVELNQNLKEKTHWDDPSRTWLKSTNKKVIKQEYQGPFPPNRFNIKPGHKWDGIDRSNGFEKKYFDQLYINKTREHEAYKMGSVDMNLKISKSLPFSKLSGAIVRQNIAELLKGSQENKRNFVETVELQIGLKNYDPQRDKRFSGTVKLPYIPKPRMNICILGDAHHCDEAKKIQVDCLSVDDLKKFNKNKKEIKKLAKKYDAFLASEALIKLIPRLLGPGLNKAGKFPTPISHSDNLEERIKDVKATIKFQLKKVLCLGVAVGHVEMTEDEIASNVIMSVNFLVSLLKKNWQNVKSLFIKSSMGKPFRIY</sequence>